<feature type="transmembrane region" description="Helical" evidence="4">
    <location>
        <begin position="37"/>
        <end position="57"/>
    </location>
</feature>
<dbReference type="GeneID" id="95987967"/>
<comment type="caution">
    <text evidence="6">The sequence shown here is derived from an EMBL/GenBank/DDBJ whole genome shotgun (WGS) entry which is preliminary data.</text>
</comment>
<accession>A0ABR3PYX6</accession>
<comment type="pathway">
    <text evidence="1">Glycolipid biosynthesis; glycosylphosphatidylinositol-anchor biosynthesis.</text>
</comment>
<reference evidence="6 7" key="1">
    <citation type="submission" date="2023-08" db="EMBL/GenBank/DDBJ databases">
        <title>Annotated Genome Sequence of Vanrija albida AlHP1.</title>
        <authorList>
            <person name="Herzog R."/>
        </authorList>
    </citation>
    <scope>NUCLEOTIDE SEQUENCE [LARGE SCALE GENOMIC DNA]</scope>
    <source>
        <strain evidence="6 7">AlHP1</strain>
    </source>
</reference>
<evidence type="ECO:0000256" key="2">
    <source>
        <dbReference type="ARBA" id="ARBA00009610"/>
    </source>
</evidence>
<feature type="region of interest" description="Disordered" evidence="3">
    <location>
        <begin position="181"/>
        <end position="204"/>
    </location>
</feature>
<dbReference type="EMBL" id="JBBXJM010000005">
    <property type="protein sequence ID" value="KAL1407491.1"/>
    <property type="molecule type" value="Genomic_DNA"/>
</dbReference>
<evidence type="ECO:0000256" key="4">
    <source>
        <dbReference type="SAM" id="Phobius"/>
    </source>
</evidence>
<evidence type="ECO:0000256" key="1">
    <source>
        <dbReference type="ARBA" id="ARBA00004687"/>
    </source>
</evidence>
<evidence type="ECO:0000313" key="6">
    <source>
        <dbReference type="EMBL" id="KAL1407491.1"/>
    </source>
</evidence>
<feature type="transmembrane region" description="Helical" evidence="4">
    <location>
        <begin position="63"/>
        <end position="82"/>
    </location>
</feature>
<dbReference type="Proteomes" id="UP001565368">
    <property type="component" value="Unassembled WGS sequence"/>
</dbReference>
<keyword evidence="4" id="KW-1133">Transmembrane helix</keyword>
<evidence type="ECO:0000313" key="7">
    <source>
        <dbReference type="Proteomes" id="UP001565368"/>
    </source>
</evidence>
<proteinExistence type="inferred from homology"/>
<name>A0ABR3PYX6_9TREE</name>
<dbReference type="Pfam" id="PF10181">
    <property type="entry name" value="PIG-H"/>
    <property type="match status" value="1"/>
</dbReference>
<keyword evidence="4" id="KW-0812">Transmembrane</keyword>
<gene>
    <name evidence="6" type="ORF">Q8F55_006924</name>
</gene>
<dbReference type="RefSeq" id="XP_069207435.1">
    <property type="nucleotide sequence ID" value="XM_069355364.1"/>
</dbReference>
<sequence>MGAGLTSRPEYTALPARVGPASVVEHRVARRARPGSAVTPLLVLVLLLLAALWIAPGSTERKSFIAAAAAALALLAASRSVLYQSLTPLPALGLQLATTRGLSLPLLPPLPLSTTRRFVPLADVDTVVIHEGLVRFNVRFYLAVVRRGGRDVVVAFDEVHPALEVLKEVYHAAREQLFDEYDEGEGAGDGAGGGDDETTTSQQR</sequence>
<organism evidence="6 7">
    <name type="scientific">Vanrija albida</name>
    <dbReference type="NCBI Taxonomy" id="181172"/>
    <lineage>
        <taxon>Eukaryota</taxon>
        <taxon>Fungi</taxon>
        <taxon>Dikarya</taxon>
        <taxon>Basidiomycota</taxon>
        <taxon>Agaricomycotina</taxon>
        <taxon>Tremellomycetes</taxon>
        <taxon>Trichosporonales</taxon>
        <taxon>Trichosporonaceae</taxon>
        <taxon>Vanrija</taxon>
    </lineage>
</organism>
<comment type="similarity">
    <text evidence="2">Belongs to the PIGH family.</text>
</comment>
<keyword evidence="7" id="KW-1185">Reference proteome</keyword>
<dbReference type="InterPro" id="IPR019328">
    <property type="entry name" value="PIGH-H_dom"/>
</dbReference>
<evidence type="ECO:0000256" key="3">
    <source>
        <dbReference type="SAM" id="MobiDB-lite"/>
    </source>
</evidence>
<dbReference type="InterPro" id="IPR044215">
    <property type="entry name" value="PIG-H"/>
</dbReference>
<keyword evidence="4" id="KW-0472">Membrane</keyword>
<feature type="domain" description="Phosphatidylinositol N-acetylglucosaminyltransferase subunit H conserved" evidence="5">
    <location>
        <begin position="85"/>
        <end position="156"/>
    </location>
</feature>
<dbReference type="PANTHER" id="PTHR15231">
    <property type="entry name" value="PHOSPHATIDYLINOSITOL N-ACETYLGLUCOSAMINYLTRANSFERASE SUBUNIT H"/>
    <property type="match status" value="1"/>
</dbReference>
<dbReference type="PANTHER" id="PTHR15231:SF1">
    <property type="entry name" value="PHOSPHATIDYLINOSITOL N-ACETYLGLUCOSAMINYLTRANSFERASE SUBUNIT H"/>
    <property type="match status" value="1"/>
</dbReference>
<evidence type="ECO:0000259" key="5">
    <source>
        <dbReference type="Pfam" id="PF10181"/>
    </source>
</evidence>
<protein>
    <recommendedName>
        <fullName evidence="5">Phosphatidylinositol N-acetylglucosaminyltransferase subunit H conserved domain-containing protein</fullName>
    </recommendedName>
</protein>